<feature type="region of interest" description="Disordered" evidence="1">
    <location>
        <begin position="119"/>
        <end position="146"/>
    </location>
</feature>
<accession>A0ABZ0HPJ2</accession>
<feature type="transmembrane region" description="Helical" evidence="2">
    <location>
        <begin position="12"/>
        <end position="32"/>
    </location>
</feature>
<dbReference type="RefSeq" id="WP_407337966.1">
    <property type="nucleotide sequence ID" value="NZ_CP136862.1"/>
</dbReference>
<dbReference type="Proteomes" id="UP001626536">
    <property type="component" value="Chromosome"/>
</dbReference>
<sequence>MNWLSVQVTTTLIAGLVSLSTSLVIALATMILTNRKMRRNLTPDFAAERVAREILMDPKSQSRPFRILRHHLSGFTDDELRKILVRAGAVRLTAGGQEVWGLLSRNRKCLSAEEIKEAPATQPAFDCPGPQENQQQQEVGADDELDRSHDSLVAFERLRAEMLKHQQAHQQV</sequence>
<evidence type="ECO:0000256" key="1">
    <source>
        <dbReference type="SAM" id="MobiDB-lite"/>
    </source>
</evidence>
<keyword evidence="2" id="KW-1133">Transmembrane helix</keyword>
<evidence type="ECO:0000313" key="3">
    <source>
        <dbReference type="EMBL" id="WOJ88529.1"/>
    </source>
</evidence>
<reference evidence="3 4" key="1">
    <citation type="submission" date="2023-10" db="EMBL/GenBank/DDBJ databases">
        <title>Novel methanotroph of the genus Methylocapsa from a subarctic wetland.</title>
        <authorList>
            <person name="Belova S.E."/>
            <person name="Oshkin I.Y."/>
            <person name="Miroshnikov K."/>
            <person name="Dedysh S.N."/>
        </authorList>
    </citation>
    <scope>NUCLEOTIDE SEQUENCE [LARGE SCALE GENOMIC DNA]</scope>
    <source>
        <strain evidence="3 4">RX1</strain>
    </source>
</reference>
<keyword evidence="4" id="KW-1185">Reference proteome</keyword>
<evidence type="ECO:0000313" key="4">
    <source>
        <dbReference type="Proteomes" id="UP001626536"/>
    </source>
</evidence>
<name>A0ABZ0HPJ2_9HYPH</name>
<dbReference type="EMBL" id="CP136862">
    <property type="protein sequence ID" value="WOJ88529.1"/>
    <property type="molecule type" value="Genomic_DNA"/>
</dbReference>
<gene>
    <name evidence="3" type="ORF">RZS28_11915</name>
</gene>
<evidence type="ECO:0000256" key="2">
    <source>
        <dbReference type="SAM" id="Phobius"/>
    </source>
</evidence>
<organism evidence="3 4">
    <name type="scientific">Methylocapsa polymorpha</name>
    <dbReference type="NCBI Taxonomy" id="3080828"/>
    <lineage>
        <taxon>Bacteria</taxon>
        <taxon>Pseudomonadati</taxon>
        <taxon>Pseudomonadota</taxon>
        <taxon>Alphaproteobacteria</taxon>
        <taxon>Hyphomicrobiales</taxon>
        <taxon>Beijerinckiaceae</taxon>
        <taxon>Methylocapsa</taxon>
    </lineage>
</organism>
<proteinExistence type="predicted"/>
<protein>
    <submittedName>
        <fullName evidence="3">Uncharacterized protein</fullName>
    </submittedName>
</protein>
<keyword evidence="2" id="KW-0812">Transmembrane</keyword>
<keyword evidence="2" id="KW-0472">Membrane</keyword>